<dbReference type="AlphaFoldDB" id="A0A8R7UQI6"/>
<dbReference type="Proteomes" id="UP000015106">
    <property type="component" value="Chromosome 6"/>
</dbReference>
<keyword evidence="3" id="KW-1185">Reference proteome</keyword>
<name>A0A8R7UQI6_TRIUA</name>
<sequence>MQKNLFRLQKSLVEETATPSSLHYTLDIFAKVKIALFLVLLISMYFVMLLF</sequence>
<feature type="transmembrane region" description="Helical" evidence="1">
    <location>
        <begin position="28"/>
        <end position="50"/>
    </location>
</feature>
<proteinExistence type="predicted"/>
<reference evidence="2" key="2">
    <citation type="submission" date="2018-03" db="EMBL/GenBank/DDBJ databases">
        <title>The Triticum urartu genome reveals the dynamic nature of wheat genome evolution.</title>
        <authorList>
            <person name="Ling H."/>
            <person name="Ma B."/>
            <person name="Shi X."/>
            <person name="Liu H."/>
            <person name="Dong L."/>
            <person name="Sun H."/>
            <person name="Cao Y."/>
            <person name="Gao Q."/>
            <person name="Zheng S."/>
            <person name="Li Y."/>
            <person name="Yu Y."/>
            <person name="Du H."/>
            <person name="Qi M."/>
            <person name="Li Y."/>
            <person name="Yu H."/>
            <person name="Cui Y."/>
            <person name="Wang N."/>
            <person name="Chen C."/>
            <person name="Wu H."/>
            <person name="Zhao Y."/>
            <person name="Zhang J."/>
            <person name="Li Y."/>
            <person name="Zhou W."/>
            <person name="Zhang B."/>
            <person name="Hu W."/>
            <person name="Eijk M."/>
            <person name="Tang J."/>
            <person name="Witsenboer H."/>
            <person name="Zhao S."/>
            <person name="Li Z."/>
            <person name="Zhang A."/>
            <person name="Wang D."/>
            <person name="Liang C."/>
        </authorList>
    </citation>
    <scope>NUCLEOTIDE SEQUENCE [LARGE SCALE GENOMIC DNA]</scope>
    <source>
        <strain evidence="2">cv. G1812</strain>
    </source>
</reference>
<keyword evidence="1" id="KW-1133">Transmembrane helix</keyword>
<evidence type="ECO:0000256" key="1">
    <source>
        <dbReference type="SAM" id="Phobius"/>
    </source>
</evidence>
<organism evidence="2 3">
    <name type="scientific">Triticum urartu</name>
    <name type="common">Red wild einkorn</name>
    <name type="synonym">Crithodium urartu</name>
    <dbReference type="NCBI Taxonomy" id="4572"/>
    <lineage>
        <taxon>Eukaryota</taxon>
        <taxon>Viridiplantae</taxon>
        <taxon>Streptophyta</taxon>
        <taxon>Embryophyta</taxon>
        <taxon>Tracheophyta</taxon>
        <taxon>Spermatophyta</taxon>
        <taxon>Magnoliopsida</taxon>
        <taxon>Liliopsida</taxon>
        <taxon>Poales</taxon>
        <taxon>Poaceae</taxon>
        <taxon>BOP clade</taxon>
        <taxon>Pooideae</taxon>
        <taxon>Triticodae</taxon>
        <taxon>Triticeae</taxon>
        <taxon>Triticinae</taxon>
        <taxon>Triticum</taxon>
    </lineage>
</organism>
<reference evidence="3" key="1">
    <citation type="journal article" date="2013" name="Nature">
        <title>Draft genome of the wheat A-genome progenitor Triticum urartu.</title>
        <authorList>
            <person name="Ling H.Q."/>
            <person name="Zhao S."/>
            <person name="Liu D."/>
            <person name="Wang J."/>
            <person name="Sun H."/>
            <person name="Zhang C."/>
            <person name="Fan H."/>
            <person name="Li D."/>
            <person name="Dong L."/>
            <person name="Tao Y."/>
            <person name="Gao C."/>
            <person name="Wu H."/>
            <person name="Li Y."/>
            <person name="Cui Y."/>
            <person name="Guo X."/>
            <person name="Zheng S."/>
            <person name="Wang B."/>
            <person name="Yu K."/>
            <person name="Liang Q."/>
            <person name="Yang W."/>
            <person name="Lou X."/>
            <person name="Chen J."/>
            <person name="Feng M."/>
            <person name="Jian J."/>
            <person name="Zhang X."/>
            <person name="Luo G."/>
            <person name="Jiang Y."/>
            <person name="Liu J."/>
            <person name="Wang Z."/>
            <person name="Sha Y."/>
            <person name="Zhang B."/>
            <person name="Wu H."/>
            <person name="Tang D."/>
            <person name="Shen Q."/>
            <person name="Xue P."/>
            <person name="Zou S."/>
            <person name="Wang X."/>
            <person name="Liu X."/>
            <person name="Wang F."/>
            <person name="Yang Y."/>
            <person name="An X."/>
            <person name="Dong Z."/>
            <person name="Zhang K."/>
            <person name="Zhang X."/>
            <person name="Luo M.C."/>
            <person name="Dvorak J."/>
            <person name="Tong Y."/>
            <person name="Wang J."/>
            <person name="Yang H."/>
            <person name="Li Z."/>
            <person name="Wang D."/>
            <person name="Zhang A."/>
            <person name="Wang J."/>
        </authorList>
    </citation>
    <scope>NUCLEOTIDE SEQUENCE</scope>
    <source>
        <strain evidence="3">cv. G1812</strain>
    </source>
</reference>
<evidence type="ECO:0000313" key="3">
    <source>
        <dbReference type="Proteomes" id="UP000015106"/>
    </source>
</evidence>
<dbReference type="Gramene" id="TuG1812G0600001088.01.T02">
    <property type="protein sequence ID" value="TuG1812G0600001088.01.T02.cds251074"/>
    <property type="gene ID" value="TuG1812G0600001088.01"/>
</dbReference>
<protein>
    <submittedName>
        <fullName evidence="2">Uncharacterized protein</fullName>
    </submittedName>
</protein>
<keyword evidence="1" id="KW-0812">Transmembrane</keyword>
<reference evidence="2" key="3">
    <citation type="submission" date="2022-06" db="UniProtKB">
        <authorList>
            <consortium name="EnsemblPlants"/>
        </authorList>
    </citation>
    <scope>IDENTIFICATION</scope>
</reference>
<dbReference type="EnsemblPlants" id="TuG1812G0600001088.01.T02">
    <property type="protein sequence ID" value="TuG1812G0600001088.01.T02.cds251074"/>
    <property type="gene ID" value="TuG1812G0600001088.01"/>
</dbReference>
<accession>A0A8R7UQI6</accession>
<keyword evidence="1" id="KW-0472">Membrane</keyword>
<evidence type="ECO:0000313" key="2">
    <source>
        <dbReference type="EnsemblPlants" id="TuG1812G0600001088.01.T02.cds251074"/>
    </source>
</evidence>